<feature type="compositionally biased region" description="Basic and acidic residues" evidence="1">
    <location>
        <begin position="195"/>
        <end position="209"/>
    </location>
</feature>
<dbReference type="GeneID" id="54355515"/>
<evidence type="ECO:0000313" key="3">
    <source>
        <dbReference type="EMBL" id="KAF1924204.1"/>
    </source>
</evidence>
<gene>
    <name evidence="3" type="ORF">M421DRAFT_9031</name>
</gene>
<protein>
    <submittedName>
        <fullName evidence="3">Uncharacterized protein</fullName>
    </submittedName>
</protein>
<evidence type="ECO:0000313" key="4">
    <source>
        <dbReference type="Proteomes" id="UP000800082"/>
    </source>
</evidence>
<dbReference type="AlphaFoldDB" id="A0A6A5RAW3"/>
<dbReference type="Gene3D" id="3.90.280.10">
    <property type="entry name" value="PEBP-like"/>
    <property type="match status" value="1"/>
</dbReference>
<feature type="region of interest" description="Disordered" evidence="1">
    <location>
        <begin position="80"/>
        <end position="137"/>
    </location>
</feature>
<dbReference type="EMBL" id="ML978996">
    <property type="protein sequence ID" value="KAF1924204.1"/>
    <property type="molecule type" value="Genomic_DNA"/>
</dbReference>
<dbReference type="InterPro" id="IPR036610">
    <property type="entry name" value="PEBP-like_sf"/>
</dbReference>
<accession>A0A6A5RAW3</accession>
<feature type="chain" id="PRO_5025667773" evidence="2">
    <location>
        <begin position="22"/>
        <end position="209"/>
    </location>
</feature>
<keyword evidence="2" id="KW-0732">Signal</keyword>
<dbReference type="RefSeq" id="XP_033444457.1">
    <property type="nucleotide sequence ID" value="XM_033597848.1"/>
</dbReference>
<feature type="region of interest" description="Disordered" evidence="1">
    <location>
        <begin position="186"/>
        <end position="209"/>
    </location>
</feature>
<reference evidence="3" key="1">
    <citation type="journal article" date="2020" name="Stud. Mycol.">
        <title>101 Dothideomycetes genomes: a test case for predicting lifestyles and emergence of pathogens.</title>
        <authorList>
            <person name="Haridas S."/>
            <person name="Albert R."/>
            <person name="Binder M."/>
            <person name="Bloem J."/>
            <person name="Labutti K."/>
            <person name="Salamov A."/>
            <person name="Andreopoulos B."/>
            <person name="Baker S."/>
            <person name="Barry K."/>
            <person name="Bills G."/>
            <person name="Bluhm B."/>
            <person name="Cannon C."/>
            <person name="Castanera R."/>
            <person name="Culley D."/>
            <person name="Daum C."/>
            <person name="Ezra D."/>
            <person name="Gonzalez J."/>
            <person name="Henrissat B."/>
            <person name="Kuo A."/>
            <person name="Liang C."/>
            <person name="Lipzen A."/>
            <person name="Lutzoni F."/>
            <person name="Magnuson J."/>
            <person name="Mondo S."/>
            <person name="Nolan M."/>
            <person name="Ohm R."/>
            <person name="Pangilinan J."/>
            <person name="Park H.-J."/>
            <person name="Ramirez L."/>
            <person name="Alfaro M."/>
            <person name="Sun H."/>
            <person name="Tritt A."/>
            <person name="Yoshinaga Y."/>
            <person name="Zwiers L.-H."/>
            <person name="Turgeon B."/>
            <person name="Goodwin S."/>
            <person name="Spatafora J."/>
            <person name="Crous P."/>
            <person name="Grigoriev I."/>
        </authorList>
    </citation>
    <scope>NUCLEOTIDE SEQUENCE</scope>
    <source>
        <strain evidence="3">CBS 183.55</strain>
    </source>
</reference>
<proteinExistence type="predicted"/>
<dbReference type="Proteomes" id="UP000800082">
    <property type="component" value="Unassembled WGS sequence"/>
</dbReference>
<keyword evidence="4" id="KW-1185">Reference proteome</keyword>
<organism evidence="3 4">
    <name type="scientific">Didymella exigua CBS 183.55</name>
    <dbReference type="NCBI Taxonomy" id="1150837"/>
    <lineage>
        <taxon>Eukaryota</taxon>
        <taxon>Fungi</taxon>
        <taxon>Dikarya</taxon>
        <taxon>Ascomycota</taxon>
        <taxon>Pezizomycotina</taxon>
        <taxon>Dothideomycetes</taxon>
        <taxon>Pleosporomycetidae</taxon>
        <taxon>Pleosporales</taxon>
        <taxon>Pleosporineae</taxon>
        <taxon>Didymellaceae</taxon>
        <taxon>Didymella</taxon>
    </lineage>
</organism>
<feature type="signal peptide" evidence="2">
    <location>
        <begin position="1"/>
        <end position="21"/>
    </location>
</feature>
<evidence type="ECO:0000256" key="2">
    <source>
        <dbReference type="SAM" id="SignalP"/>
    </source>
</evidence>
<dbReference type="OrthoDB" id="2506647at2759"/>
<sequence>MKTSILSALVAASAYTSPLLANRQSCPASGITAAWSTEVLNKFKSAQVVPDSVPRFTPTTDLRVKYGNINENLGNSFTVIYKPAPAPDATTPPTQNSQKHSKNPSSPSTQKPTPTRRPQTVVHRRADAQDPPNYTSRPLELVEDVVRAPFDLQKYVTEGGLVLVGGNFMREGLMKTLCAVVPGCSATGQGYTGPRDGKASPDIRKYVEQ</sequence>
<evidence type="ECO:0000256" key="1">
    <source>
        <dbReference type="SAM" id="MobiDB-lite"/>
    </source>
</evidence>
<name>A0A6A5RAW3_9PLEO</name>
<feature type="compositionally biased region" description="Low complexity" evidence="1">
    <location>
        <begin position="103"/>
        <end position="120"/>
    </location>
</feature>